<reference evidence="3" key="1">
    <citation type="journal article" date="2019" name="Int. J. Syst. Evol. Microbiol.">
        <title>The Global Catalogue of Microorganisms (GCM) 10K type strain sequencing project: providing services to taxonomists for standard genome sequencing and annotation.</title>
        <authorList>
            <consortium name="The Broad Institute Genomics Platform"/>
            <consortium name="The Broad Institute Genome Sequencing Center for Infectious Disease"/>
            <person name="Wu L."/>
            <person name="Ma J."/>
        </authorList>
    </citation>
    <scope>NUCLEOTIDE SEQUENCE [LARGE SCALE GENOMIC DNA]</scope>
    <source>
        <strain evidence="3">JCM 16908</strain>
    </source>
</reference>
<keyword evidence="3" id="KW-1185">Reference proteome</keyword>
<feature type="region of interest" description="Disordered" evidence="1">
    <location>
        <begin position="1"/>
        <end position="100"/>
    </location>
</feature>
<feature type="compositionally biased region" description="Basic and acidic residues" evidence="1">
    <location>
        <begin position="82"/>
        <end position="100"/>
    </location>
</feature>
<evidence type="ECO:0000313" key="2">
    <source>
        <dbReference type="EMBL" id="GAA3829389.1"/>
    </source>
</evidence>
<name>A0ABP7IYJ3_9ACTN</name>
<organism evidence="2 3">
    <name type="scientific">Sphaerisporangium flaviroseum</name>
    <dbReference type="NCBI Taxonomy" id="509199"/>
    <lineage>
        <taxon>Bacteria</taxon>
        <taxon>Bacillati</taxon>
        <taxon>Actinomycetota</taxon>
        <taxon>Actinomycetes</taxon>
        <taxon>Streptosporangiales</taxon>
        <taxon>Streptosporangiaceae</taxon>
        <taxon>Sphaerisporangium</taxon>
    </lineage>
</organism>
<feature type="compositionally biased region" description="Basic and acidic residues" evidence="1">
    <location>
        <begin position="43"/>
        <end position="60"/>
    </location>
</feature>
<proteinExistence type="predicted"/>
<gene>
    <name evidence="2" type="ORF">GCM10022226_57820</name>
</gene>
<comment type="caution">
    <text evidence="2">The sequence shown here is derived from an EMBL/GenBank/DDBJ whole genome shotgun (WGS) entry which is preliminary data.</text>
</comment>
<sequence length="100" mass="11256">MANLRAQAVARAPEAATQTLGKDEDWTPKSGEDCPWKPYGIHLEARRDEQPHLQHADQLRARVPQKRRGDCPWMRGGSSLAKRGDGRPRRPGENRSAKYG</sequence>
<dbReference type="EMBL" id="BAAAZR010000028">
    <property type="protein sequence ID" value="GAA3829389.1"/>
    <property type="molecule type" value="Genomic_DNA"/>
</dbReference>
<feature type="compositionally biased region" description="Low complexity" evidence="1">
    <location>
        <begin position="1"/>
        <end position="16"/>
    </location>
</feature>
<evidence type="ECO:0000256" key="1">
    <source>
        <dbReference type="SAM" id="MobiDB-lite"/>
    </source>
</evidence>
<protein>
    <submittedName>
        <fullName evidence="2">Uncharacterized protein</fullName>
    </submittedName>
</protein>
<evidence type="ECO:0000313" key="3">
    <source>
        <dbReference type="Proteomes" id="UP001500888"/>
    </source>
</evidence>
<accession>A0ABP7IYJ3</accession>
<feature type="compositionally biased region" description="Basic and acidic residues" evidence="1">
    <location>
        <begin position="21"/>
        <end position="35"/>
    </location>
</feature>
<dbReference type="Proteomes" id="UP001500888">
    <property type="component" value="Unassembled WGS sequence"/>
</dbReference>